<reference evidence="2" key="2">
    <citation type="submission" date="2015-01" db="EMBL/GenBank/DDBJ databases">
        <title>Evolutionary Origins and Diversification of the Mycorrhizal Mutualists.</title>
        <authorList>
            <consortium name="DOE Joint Genome Institute"/>
            <consortium name="Mycorrhizal Genomics Consortium"/>
            <person name="Kohler A."/>
            <person name="Kuo A."/>
            <person name="Nagy L.G."/>
            <person name="Floudas D."/>
            <person name="Copeland A."/>
            <person name="Barry K.W."/>
            <person name="Cichocki N."/>
            <person name="Veneault-Fourrey C."/>
            <person name="LaButti K."/>
            <person name="Lindquist E.A."/>
            <person name="Lipzen A."/>
            <person name="Lundell T."/>
            <person name="Morin E."/>
            <person name="Murat C."/>
            <person name="Riley R."/>
            <person name="Ohm R."/>
            <person name="Sun H."/>
            <person name="Tunlid A."/>
            <person name="Henrissat B."/>
            <person name="Grigoriev I.V."/>
            <person name="Hibbett D.S."/>
            <person name="Martin F."/>
        </authorList>
    </citation>
    <scope>NUCLEOTIDE SEQUENCE [LARGE SCALE GENOMIC DNA]</scope>
    <source>
        <strain evidence="2">Foug A</strain>
    </source>
</reference>
<dbReference type="HOGENOM" id="CLU_124232_0_0_1"/>
<dbReference type="EMBL" id="KN822026">
    <property type="protein sequence ID" value="KIM64772.1"/>
    <property type="molecule type" value="Genomic_DNA"/>
</dbReference>
<proteinExistence type="predicted"/>
<name>A0A0C3AIN4_9AGAM</name>
<dbReference type="AlphaFoldDB" id="A0A0C3AIN4"/>
<dbReference type="Proteomes" id="UP000053989">
    <property type="component" value="Unassembled WGS sequence"/>
</dbReference>
<accession>A0A0C3AIN4</accession>
<protein>
    <submittedName>
        <fullName evidence="1">Uncharacterized protein</fullName>
    </submittedName>
</protein>
<gene>
    <name evidence="1" type="ORF">SCLCIDRAFT_114525</name>
</gene>
<reference evidence="1 2" key="1">
    <citation type="submission" date="2014-04" db="EMBL/GenBank/DDBJ databases">
        <authorList>
            <consortium name="DOE Joint Genome Institute"/>
            <person name="Kuo A."/>
            <person name="Kohler A."/>
            <person name="Nagy L.G."/>
            <person name="Floudas D."/>
            <person name="Copeland A."/>
            <person name="Barry K.W."/>
            <person name="Cichocki N."/>
            <person name="Veneault-Fourrey C."/>
            <person name="LaButti K."/>
            <person name="Lindquist E.A."/>
            <person name="Lipzen A."/>
            <person name="Lundell T."/>
            <person name="Morin E."/>
            <person name="Murat C."/>
            <person name="Sun H."/>
            <person name="Tunlid A."/>
            <person name="Henrissat B."/>
            <person name="Grigoriev I.V."/>
            <person name="Hibbett D.S."/>
            <person name="Martin F."/>
            <person name="Nordberg H.P."/>
            <person name="Cantor M.N."/>
            <person name="Hua S.X."/>
        </authorList>
    </citation>
    <scope>NUCLEOTIDE SEQUENCE [LARGE SCALE GENOMIC DNA]</scope>
    <source>
        <strain evidence="1 2">Foug A</strain>
    </source>
</reference>
<keyword evidence="2" id="KW-1185">Reference proteome</keyword>
<evidence type="ECO:0000313" key="1">
    <source>
        <dbReference type="EMBL" id="KIM64772.1"/>
    </source>
</evidence>
<dbReference type="OrthoDB" id="2737573at2759"/>
<sequence>MKAKIEKTEPQLSFVDVSKPSEQERAAAAKSMTGLVRAFAWPVHRWPADKRICEYGAKIHLPRTYLATRGEEVLYVRRGTDINQFVHAHYMEYVDGDGGKEWTNFVHADEVVMRRHEYLGPDPRVAGYSVDANGDIHIRWWDAFLKDQWMDSEKWTLNVAMDASGKWIVRED</sequence>
<evidence type="ECO:0000313" key="2">
    <source>
        <dbReference type="Proteomes" id="UP000053989"/>
    </source>
</evidence>
<dbReference type="InParanoid" id="A0A0C3AIN4"/>
<organism evidence="1 2">
    <name type="scientific">Scleroderma citrinum Foug A</name>
    <dbReference type="NCBI Taxonomy" id="1036808"/>
    <lineage>
        <taxon>Eukaryota</taxon>
        <taxon>Fungi</taxon>
        <taxon>Dikarya</taxon>
        <taxon>Basidiomycota</taxon>
        <taxon>Agaricomycotina</taxon>
        <taxon>Agaricomycetes</taxon>
        <taxon>Agaricomycetidae</taxon>
        <taxon>Boletales</taxon>
        <taxon>Sclerodermatineae</taxon>
        <taxon>Sclerodermataceae</taxon>
        <taxon>Scleroderma</taxon>
    </lineage>
</organism>